<accession>A0A067FSZ8</accession>
<feature type="non-terminal residue" evidence="1">
    <location>
        <position position="1"/>
    </location>
</feature>
<reference evidence="1 2" key="1">
    <citation type="submission" date="2014-04" db="EMBL/GenBank/DDBJ databases">
        <authorList>
            <consortium name="International Citrus Genome Consortium"/>
            <person name="Gmitter F."/>
            <person name="Chen C."/>
            <person name="Farmerie W."/>
            <person name="Harkins T."/>
            <person name="Desany B."/>
            <person name="Mohiuddin M."/>
            <person name="Kodira C."/>
            <person name="Borodovsky M."/>
            <person name="Lomsadze A."/>
            <person name="Burns P."/>
            <person name="Jenkins J."/>
            <person name="Prochnik S."/>
            <person name="Shu S."/>
            <person name="Chapman J."/>
            <person name="Pitluck S."/>
            <person name="Schmutz J."/>
            <person name="Rokhsar D."/>
        </authorList>
    </citation>
    <scope>NUCLEOTIDE SEQUENCE</scope>
</reference>
<sequence>YQLKNDIGNPNLSSQP</sequence>
<protein>
    <submittedName>
        <fullName evidence="1">Uncharacterized protein</fullName>
    </submittedName>
</protein>
<name>A0A067FSZ8_CITSI</name>
<evidence type="ECO:0000313" key="2">
    <source>
        <dbReference type="Proteomes" id="UP000027120"/>
    </source>
</evidence>
<dbReference type="Proteomes" id="UP000027120">
    <property type="component" value="Unassembled WGS sequence"/>
</dbReference>
<organism evidence="1 2">
    <name type="scientific">Citrus sinensis</name>
    <name type="common">Sweet orange</name>
    <name type="synonym">Citrus aurantium var. sinensis</name>
    <dbReference type="NCBI Taxonomy" id="2711"/>
    <lineage>
        <taxon>Eukaryota</taxon>
        <taxon>Viridiplantae</taxon>
        <taxon>Streptophyta</taxon>
        <taxon>Embryophyta</taxon>
        <taxon>Tracheophyta</taxon>
        <taxon>Spermatophyta</taxon>
        <taxon>Magnoliopsida</taxon>
        <taxon>eudicotyledons</taxon>
        <taxon>Gunneridae</taxon>
        <taxon>Pentapetalae</taxon>
        <taxon>rosids</taxon>
        <taxon>malvids</taxon>
        <taxon>Sapindales</taxon>
        <taxon>Rutaceae</taxon>
        <taxon>Aurantioideae</taxon>
        <taxon>Citrus</taxon>
    </lineage>
</organism>
<evidence type="ECO:0000313" key="1">
    <source>
        <dbReference type="EMBL" id="KDO70473.1"/>
    </source>
</evidence>
<proteinExistence type="predicted"/>
<keyword evidence="2" id="KW-1185">Reference proteome</keyword>
<dbReference type="AlphaFoldDB" id="A0A067FSZ8"/>
<dbReference type="EMBL" id="KK784890">
    <property type="protein sequence ID" value="KDO70473.1"/>
    <property type="molecule type" value="Genomic_DNA"/>
</dbReference>
<gene>
    <name evidence="1" type="ORF">CISIN_1g0479152mg</name>
</gene>